<evidence type="ECO:0000256" key="2">
    <source>
        <dbReference type="SAM" id="SignalP"/>
    </source>
</evidence>
<feature type="compositionally biased region" description="Polar residues" evidence="1">
    <location>
        <begin position="502"/>
        <end position="515"/>
    </location>
</feature>
<protein>
    <submittedName>
        <fullName evidence="4">Pre-peptidase C-terminal domain-containing protein</fullName>
    </submittedName>
</protein>
<name>A0ABT3G333_9BACT</name>
<dbReference type="Gene3D" id="2.60.40.10">
    <property type="entry name" value="Immunoglobulins"/>
    <property type="match status" value="1"/>
</dbReference>
<dbReference type="EMBL" id="JAPDDR010000005">
    <property type="protein sequence ID" value="MCW1914248.1"/>
    <property type="molecule type" value="Genomic_DNA"/>
</dbReference>
<dbReference type="SUPFAM" id="SSF56988">
    <property type="entry name" value="Anthrax protective antigen"/>
    <property type="match status" value="1"/>
</dbReference>
<feature type="signal peptide" evidence="2">
    <location>
        <begin position="1"/>
        <end position="42"/>
    </location>
</feature>
<evidence type="ECO:0000259" key="3">
    <source>
        <dbReference type="PROSITE" id="PS51820"/>
    </source>
</evidence>
<dbReference type="InterPro" id="IPR037524">
    <property type="entry name" value="PA14/GLEYA"/>
</dbReference>
<keyword evidence="2" id="KW-0732">Signal</keyword>
<dbReference type="Pfam" id="PF04151">
    <property type="entry name" value="PPC"/>
    <property type="match status" value="1"/>
</dbReference>
<dbReference type="InterPro" id="IPR007280">
    <property type="entry name" value="Peptidase_C_arc/bac"/>
</dbReference>
<dbReference type="Pfam" id="PF07691">
    <property type="entry name" value="PA14"/>
    <property type="match status" value="1"/>
</dbReference>
<sequence length="932" mass="96973">MTTQPESINPIPTSQPGLVLTAARKPAAVLGALLGLSTSAFSQVITQTEQDDTFATANATGLTPTATGIKVAYGHSADGDYGVTGDLSGDFDFFRLEANAGQVISVDLKNFSTNDDFDSFIGLYGPAGTVLATNDDAIGRASKLTFTAAVSGTYYVCVSNWVNVADPPGGYAALPANPNVAGTGYGPPGGTGGPYQVFIGLNANVPIPQFNSLTSGNPVPTPYWSRIIGQVGFTQTSRVGLENTGNTPWTITGYTITGPDAAKFSVQGLTTPLTINPNGISNITLVYQGDGIQSTASATLDLTSNDPLDIKLALDTRNPLVSGGGSFTVRQVHATPGTEVNSFEVADALLAGTNAATSATQTNPVINYANDGVAQGYFGADRAFPDTAGSGSQFVTQATGTIFIRQTGYYTFRGLADDGQRLRVDGQDVLQNFQANTPILGFLELTAGEHTIEYTQFEMGGGDQMELSIAQTQGEYFLVSETTWELLEAYSGDSDGDGMPNQWETDNGLNPNSSVGAEGAAGDPDNDGLTNVQEYARGTKPKDDDTDDDLLKDGVETDTGIWVSATNTGTDPLTGDSDKDGFPDSDEDPNEAWTGLSQPGTDPNKLDTDGDGYPDRVEVAFASNPKLAGSIPALAYQPLLTDNFDGVNLNSTYGFTTNGGTFTPAVTATGVPANGMAAQITDATGSNNNSIAWNRVPASGTQALRLSFDFRMGSVNPADGIGIGFFRTGQYGETGAINPAESGKNWENPAANGGFPQALAFGLANYGTDYVRMIGPVTPGVALVDQVAPFVLTNDVFNRAVITVLTNGPGSGMVSMDLIENVNGTPITHSIFKNVLVPGFDLPNEAFRLIAGGRTGGLYVRQDIDNINLSVVGSGATTPTIAISKVGSSYVITYTGVLQSSATLGDFTDVPGASSPYTVPAASPAKLFYRAR</sequence>
<organism evidence="4 5">
    <name type="scientific">Luteolibacter rhizosphaerae</name>
    <dbReference type="NCBI Taxonomy" id="2989719"/>
    <lineage>
        <taxon>Bacteria</taxon>
        <taxon>Pseudomonadati</taxon>
        <taxon>Verrucomicrobiota</taxon>
        <taxon>Verrucomicrobiia</taxon>
        <taxon>Verrucomicrobiales</taxon>
        <taxon>Verrucomicrobiaceae</taxon>
        <taxon>Luteolibacter</taxon>
    </lineage>
</organism>
<gene>
    <name evidence="4" type="ORF">OJ996_11725</name>
</gene>
<evidence type="ECO:0000256" key="1">
    <source>
        <dbReference type="SAM" id="MobiDB-lite"/>
    </source>
</evidence>
<reference evidence="4" key="1">
    <citation type="submission" date="2022-10" db="EMBL/GenBank/DDBJ databases">
        <title>Luteolibacter sp. GHJ8, whole genome shotgun sequencing project.</title>
        <authorList>
            <person name="Zhao G."/>
            <person name="Shen L."/>
        </authorList>
    </citation>
    <scope>NUCLEOTIDE SEQUENCE</scope>
    <source>
        <strain evidence="4">GHJ8</strain>
    </source>
</reference>
<dbReference type="SMART" id="SM00758">
    <property type="entry name" value="PA14"/>
    <property type="match status" value="1"/>
</dbReference>
<feature type="region of interest" description="Disordered" evidence="1">
    <location>
        <begin position="490"/>
        <end position="612"/>
    </location>
</feature>
<dbReference type="InterPro" id="IPR013783">
    <property type="entry name" value="Ig-like_fold"/>
</dbReference>
<dbReference type="PROSITE" id="PS51820">
    <property type="entry name" value="PA14"/>
    <property type="match status" value="1"/>
</dbReference>
<proteinExistence type="predicted"/>
<keyword evidence="5" id="KW-1185">Reference proteome</keyword>
<dbReference type="RefSeq" id="WP_264513771.1">
    <property type="nucleotide sequence ID" value="NZ_JAPDDR010000005.1"/>
</dbReference>
<dbReference type="InterPro" id="IPR011658">
    <property type="entry name" value="PA14_dom"/>
</dbReference>
<feature type="chain" id="PRO_5046742529" evidence="2">
    <location>
        <begin position="43"/>
        <end position="932"/>
    </location>
</feature>
<evidence type="ECO:0000313" key="4">
    <source>
        <dbReference type="EMBL" id="MCW1914248.1"/>
    </source>
</evidence>
<accession>A0ABT3G333</accession>
<comment type="caution">
    <text evidence="4">The sequence shown here is derived from an EMBL/GenBank/DDBJ whole genome shotgun (WGS) entry which is preliminary data.</text>
</comment>
<dbReference type="Gene3D" id="2.60.120.380">
    <property type="match status" value="1"/>
</dbReference>
<evidence type="ECO:0000313" key="5">
    <source>
        <dbReference type="Proteomes" id="UP001165653"/>
    </source>
</evidence>
<feature type="domain" description="PA14" evidence="3">
    <location>
        <begin position="333"/>
        <end position="483"/>
    </location>
</feature>
<dbReference type="Proteomes" id="UP001165653">
    <property type="component" value="Unassembled WGS sequence"/>
</dbReference>